<dbReference type="GO" id="GO:0005886">
    <property type="term" value="C:plasma membrane"/>
    <property type="evidence" value="ECO:0007669"/>
    <property type="project" value="TreeGrafter"/>
</dbReference>
<proteinExistence type="predicted"/>
<protein>
    <recommendedName>
        <fullName evidence="1">diguanylate cyclase</fullName>
        <ecNumber evidence="1">2.7.7.65</ecNumber>
    </recommendedName>
</protein>
<dbReference type="PANTHER" id="PTHR45138">
    <property type="entry name" value="REGULATORY COMPONENTS OF SENSORY TRANSDUCTION SYSTEM"/>
    <property type="match status" value="1"/>
</dbReference>
<evidence type="ECO:0000259" key="5">
    <source>
        <dbReference type="PROSITE" id="PS50887"/>
    </source>
</evidence>
<evidence type="ECO:0000256" key="2">
    <source>
        <dbReference type="ARBA" id="ARBA00034247"/>
    </source>
</evidence>
<dbReference type="SUPFAM" id="SSF48452">
    <property type="entry name" value="TPR-like"/>
    <property type="match status" value="2"/>
</dbReference>
<dbReference type="PANTHER" id="PTHR45138:SF9">
    <property type="entry name" value="DIGUANYLATE CYCLASE DGCM-RELATED"/>
    <property type="match status" value="1"/>
</dbReference>
<keyword evidence="4" id="KW-0472">Membrane</keyword>
<reference evidence="7" key="1">
    <citation type="journal article" date="2019" name="Int. J. Syst. Evol. Microbiol.">
        <title>The Global Catalogue of Microorganisms (GCM) 10K type strain sequencing project: providing services to taxonomists for standard genome sequencing and annotation.</title>
        <authorList>
            <consortium name="The Broad Institute Genomics Platform"/>
            <consortium name="The Broad Institute Genome Sequencing Center for Infectious Disease"/>
            <person name="Wu L."/>
            <person name="Ma J."/>
        </authorList>
    </citation>
    <scope>NUCLEOTIDE SEQUENCE [LARGE SCALE GENOMIC DNA]</scope>
    <source>
        <strain evidence="7">NBRC 15640</strain>
    </source>
</reference>
<dbReference type="InterPro" id="IPR019734">
    <property type="entry name" value="TPR_rpt"/>
</dbReference>
<dbReference type="PROSITE" id="PS50005">
    <property type="entry name" value="TPR"/>
    <property type="match status" value="1"/>
</dbReference>
<keyword evidence="7" id="KW-1185">Reference proteome</keyword>
<dbReference type="InterPro" id="IPR050469">
    <property type="entry name" value="Diguanylate_Cyclase"/>
</dbReference>
<evidence type="ECO:0000313" key="6">
    <source>
        <dbReference type="EMBL" id="GLQ73558.1"/>
    </source>
</evidence>
<dbReference type="Proteomes" id="UP001156690">
    <property type="component" value="Unassembled WGS sequence"/>
</dbReference>
<keyword evidence="4" id="KW-0812">Transmembrane</keyword>
<dbReference type="AlphaFoldDB" id="A0AAV5NSU8"/>
<keyword evidence="4" id="KW-1133">Transmembrane helix</keyword>
<name>A0AAV5NSU8_9VIBR</name>
<evidence type="ECO:0000313" key="7">
    <source>
        <dbReference type="Proteomes" id="UP001156690"/>
    </source>
</evidence>
<feature type="transmembrane region" description="Helical" evidence="4">
    <location>
        <begin position="448"/>
        <end position="468"/>
    </location>
</feature>
<evidence type="ECO:0000256" key="4">
    <source>
        <dbReference type="SAM" id="Phobius"/>
    </source>
</evidence>
<dbReference type="EMBL" id="BSNX01000037">
    <property type="protein sequence ID" value="GLQ73558.1"/>
    <property type="molecule type" value="Genomic_DNA"/>
</dbReference>
<dbReference type="RefSeq" id="WP_126607716.1">
    <property type="nucleotide sequence ID" value="NZ_AP025144.1"/>
</dbReference>
<comment type="catalytic activity">
    <reaction evidence="2">
        <text>2 GTP = 3',3'-c-di-GMP + 2 diphosphate</text>
        <dbReference type="Rhea" id="RHEA:24898"/>
        <dbReference type="ChEBI" id="CHEBI:33019"/>
        <dbReference type="ChEBI" id="CHEBI:37565"/>
        <dbReference type="ChEBI" id="CHEBI:58805"/>
        <dbReference type="EC" id="2.7.7.65"/>
    </reaction>
</comment>
<feature type="repeat" description="TPR" evidence="3">
    <location>
        <begin position="212"/>
        <end position="245"/>
    </location>
</feature>
<dbReference type="GO" id="GO:1902201">
    <property type="term" value="P:negative regulation of bacterial-type flagellum-dependent cell motility"/>
    <property type="evidence" value="ECO:0007669"/>
    <property type="project" value="TreeGrafter"/>
</dbReference>
<dbReference type="SMART" id="SM00267">
    <property type="entry name" value="GGDEF"/>
    <property type="match status" value="1"/>
</dbReference>
<comment type="caution">
    <text evidence="6">The sequence shown here is derived from an EMBL/GenBank/DDBJ whole genome shotgun (WGS) entry which is preliminary data.</text>
</comment>
<keyword evidence="3" id="KW-0802">TPR repeat</keyword>
<dbReference type="NCBIfam" id="TIGR00254">
    <property type="entry name" value="GGDEF"/>
    <property type="match status" value="1"/>
</dbReference>
<dbReference type="InterPro" id="IPR000160">
    <property type="entry name" value="GGDEF_dom"/>
</dbReference>
<dbReference type="InterPro" id="IPR011990">
    <property type="entry name" value="TPR-like_helical_dom_sf"/>
</dbReference>
<dbReference type="Gene3D" id="1.25.40.10">
    <property type="entry name" value="Tetratricopeptide repeat domain"/>
    <property type="match status" value="2"/>
</dbReference>
<accession>A0AAV5NSU8</accession>
<dbReference type="SMART" id="SM00028">
    <property type="entry name" value="TPR"/>
    <property type="match status" value="2"/>
</dbReference>
<dbReference type="Gene3D" id="3.30.70.270">
    <property type="match status" value="1"/>
</dbReference>
<dbReference type="Pfam" id="PF00990">
    <property type="entry name" value="GGDEF"/>
    <property type="match status" value="1"/>
</dbReference>
<dbReference type="EC" id="2.7.7.65" evidence="1"/>
<dbReference type="GO" id="GO:0052621">
    <property type="term" value="F:diguanylate cyclase activity"/>
    <property type="evidence" value="ECO:0007669"/>
    <property type="project" value="UniProtKB-EC"/>
</dbReference>
<gene>
    <name evidence="6" type="ORF">GCM10007932_29180</name>
</gene>
<organism evidence="6 7">
    <name type="scientific">Vibrio penaeicida</name>
    <dbReference type="NCBI Taxonomy" id="104609"/>
    <lineage>
        <taxon>Bacteria</taxon>
        <taxon>Pseudomonadati</taxon>
        <taxon>Pseudomonadota</taxon>
        <taxon>Gammaproteobacteria</taxon>
        <taxon>Vibrionales</taxon>
        <taxon>Vibrionaceae</taxon>
        <taxon>Vibrio</taxon>
    </lineage>
</organism>
<dbReference type="InterPro" id="IPR043128">
    <property type="entry name" value="Rev_trsase/Diguanyl_cyclase"/>
</dbReference>
<dbReference type="GO" id="GO:0043709">
    <property type="term" value="P:cell adhesion involved in single-species biofilm formation"/>
    <property type="evidence" value="ECO:0007669"/>
    <property type="project" value="TreeGrafter"/>
</dbReference>
<evidence type="ECO:0000256" key="1">
    <source>
        <dbReference type="ARBA" id="ARBA00012528"/>
    </source>
</evidence>
<dbReference type="PROSITE" id="PS50887">
    <property type="entry name" value="GGDEF"/>
    <property type="match status" value="1"/>
</dbReference>
<dbReference type="InterPro" id="IPR029787">
    <property type="entry name" value="Nucleotide_cyclase"/>
</dbReference>
<evidence type="ECO:0000256" key="3">
    <source>
        <dbReference type="PROSITE-ProRule" id="PRU00339"/>
    </source>
</evidence>
<dbReference type="CDD" id="cd01949">
    <property type="entry name" value="GGDEF"/>
    <property type="match status" value="1"/>
</dbReference>
<dbReference type="SUPFAM" id="SSF55073">
    <property type="entry name" value="Nucleotide cyclase"/>
    <property type="match status" value="1"/>
</dbReference>
<feature type="domain" description="GGDEF" evidence="5">
    <location>
        <begin position="513"/>
        <end position="646"/>
    </location>
</feature>
<sequence length="647" mass="74444">MRKRALYITAFLGLSFLSILTAYVVLFEPTIKDLTGTQITVFHPENELKDTQNGRDILRIRKTLDTSTRETEQALQAFDAKAKPPLTPTEAAYRLFTLRSLAKDKKEYQLAKEYTQKLNQLSEKEDLTWLTLVMMIDESTNLARKGEIQQGTKLINQAIRLATERHILYLLPKAHNTAGFLSNADNQLMDAQRHFMLGIDVSKRIGDEKLLGTFYNNLGLLYLHIENWEKALEFMGKARTVAPQRSRERNGLLQLIHLNEAYVYYKLNNAEKLRESYDASLKYYDEKTANPRRKILQIKGETLLHLSSKQYLKTVETSSRCLAAPEIFELPIQQGQCQLIKSKALQELGHLQKALYNVNDSIATFSSINHKRWLIRAYEQKADILELLGKVDDALAMYKQYYEQDKQHLLSKVYDLEHAFVTQHIRQEKDLLNIQNQLGAAQLAKEKLRFQIACTWILIAVIAIIYAFRRTSHIKSENKELHDLSYIDELTKLHNRRHYQRQLTSDDILSREQHYQIALFDLDNFKSVNDTFGHDVGDEVLIETAKRLSGLVSGTEMLIRWGGEEFLVLIRSDDHLKTRINAMLKCINSEAFLTQAGALDITVSIGVSKPAVPNELCDSDDSFRKADQNLYEAKRSGKNRAVFPKSE</sequence>